<evidence type="ECO:0000313" key="1">
    <source>
        <dbReference type="EMBL" id="DAF60613.1"/>
    </source>
</evidence>
<organism evidence="1">
    <name type="scientific">Siphoviridae sp. ctw757</name>
    <dbReference type="NCBI Taxonomy" id="2827969"/>
    <lineage>
        <taxon>Viruses</taxon>
        <taxon>Duplodnaviria</taxon>
        <taxon>Heunggongvirae</taxon>
        <taxon>Uroviricota</taxon>
        <taxon>Caudoviricetes</taxon>
    </lineage>
</organism>
<name>A0A8S5TBB6_9CAUD</name>
<accession>A0A8S5TBB6</accession>
<reference evidence="1" key="1">
    <citation type="journal article" date="2021" name="Proc. Natl. Acad. Sci. U.S.A.">
        <title>A Catalog of Tens of Thousands of Viruses from Human Metagenomes Reveals Hidden Associations with Chronic Diseases.</title>
        <authorList>
            <person name="Tisza M.J."/>
            <person name="Buck C.B."/>
        </authorList>
    </citation>
    <scope>NUCLEOTIDE SEQUENCE</scope>
    <source>
        <strain evidence="1">Ctw757</strain>
    </source>
</reference>
<sequence>MRSCSCFGRMAFCFPCCSYCSPCSEAQNGRYEH</sequence>
<proteinExistence type="predicted"/>
<dbReference type="EMBL" id="BK032791">
    <property type="protein sequence ID" value="DAF60613.1"/>
    <property type="molecule type" value="Genomic_DNA"/>
</dbReference>
<protein>
    <submittedName>
        <fullName evidence="1">Thioredoxin-like domain</fullName>
    </submittedName>
</protein>